<gene>
    <name evidence="1" type="ORF">SAMN04489720_1037</name>
</gene>
<protein>
    <submittedName>
        <fullName evidence="1">Uncharacterized protein</fullName>
    </submittedName>
</protein>
<dbReference type="Proteomes" id="UP000198822">
    <property type="component" value="Chromosome I"/>
</dbReference>
<dbReference type="STRING" id="399736.SAMN04489720_1037"/>
<reference evidence="2" key="1">
    <citation type="submission" date="2016-10" db="EMBL/GenBank/DDBJ databases">
        <authorList>
            <person name="Varghese N."/>
            <person name="Submissions S."/>
        </authorList>
    </citation>
    <scope>NUCLEOTIDE SEQUENCE [LARGE SCALE GENOMIC DNA]</scope>
    <source>
        <strain evidence="2">DSM 22002</strain>
    </source>
</reference>
<accession>A0A1G8BRU0</accession>
<dbReference type="AlphaFoldDB" id="A0A1G8BRU0"/>
<evidence type="ECO:0000313" key="2">
    <source>
        <dbReference type="Proteomes" id="UP000198822"/>
    </source>
</evidence>
<sequence>MTDRAALEAAIAAVDGVVSASVAEVADGAPWRTALVVHVDLDPAVAEAPGDAARGALAALASAGAGMPRATVAFTTHRPHEVRLDARRIAADAGLVGLGIVSRRSIVVDAPAVRGLR</sequence>
<evidence type="ECO:0000313" key="1">
    <source>
        <dbReference type="EMBL" id="SDH35986.1"/>
    </source>
</evidence>
<name>A0A1G8BRU0_9MICO</name>
<dbReference type="RefSeq" id="WP_092503062.1">
    <property type="nucleotide sequence ID" value="NZ_LT629695.1"/>
</dbReference>
<proteinExistence type="predicted"/>
<keyword evidence="2" id="KW-1185">Reference proteome</keyword>
<organism evidence="1 2">
    <name type="scientific">Agrococcus jejuensis</name>
    <dbReference type="NCBI Taxonomy" id="399736"/>
    <lineage>
        <taxon>Bacteria</taxon>
        <taxon>Bacillati</taxon>
        <taxon>Actinomycetota</taxon>
        <taxon>Actinomycetes</taxon>
        <taxon>Micrococcales</taxon>
        <taxon>Microbacteriaceae</taxon>
        <taxon>Agrococcus</taxon>
    </lineage>
</organism>
<dbReference type="EMBL" id="LT629695">
    <property type="protein sequence ID" value="SDH35986.1"/>
    <property type="molecule type" value="Genomic_DNA"/>
</dbReference>